<comment type="caution">
    <text evidence="2">The sequence shown here is derived from an EMBL/GenBank/DDBJ whole genome shotgun (WGS) entry which is preliminary data.</text>
</comment>
<name>A0A3N1ZQG0_9ACTN</name>
<dbReference type="GO" id="GO:0016747">
    <property type="term" value="F:acyltransferase activity, transferring groups other than amino-acyl groups"/>
    <property type="evidence" value="ECO:0007669"/>
    <property type="project" value="InterPro"/>
</dbReference>
<gene>
    <name evidence="2" type="ORF">EDD41_0260</name>
</gene>
<protein>
    <submittedName>
        <fullName evidence="2">Ribosomal-protein-alanine N-acetyltransferase</fullName>
    </submittedName>
</protein>
<dbReference type="Gene3D" id="3.40.630.30">
    <property type="match status" value="1"/>
</dbReference>
<dbReference type="AlphaFoldDB" id="A0A3N1ZQG0"/>
<dbReference type="RefSeq" id="WP_211336546.1">
    <property type="nucleotide sequence ID" value="NZ_RKHG01000001.1"/>
</dbReference>
<dbReference type="Pfam" id="PF13302">
    <property type="entry name" value="Acetyltransf_3"/>
    <property type="match status" value="1"/>
</dbReference>
<feature type="domain" description="N-acetyltransferase" evidence="1">
    <location>
        <begin position="15"/>
        <end position="173"/>
    </location>
</feature>
<dbReference type="Proteomes" id="UP000275749">
    <property type="component" value="Unassembled WGS sequence"/>
</dbReference>
<dbReference type="PANTHER" id="PTHR43792:SF13">
    <property type="entry name" value="ACETYLTRANSFERASE"/>
    <property type="match status" value="1"/>
</dbReference>
<dbReference type="EMBL" id="RKHG01000001">
    <property type="protein sequence ID" value="ROR53134.1"/>
    <property type="molecule type" value="Genomic_DNA"/>
</dbReference>
<evidence type="ECO:0000313" key="2">
    <source>
        <dbReference type="EMBL" id="ROR53134.1"/>
    </source>
</evidence>
<evidence type="ECO:0000313" key="3">
    <source>
        <dbReference type="Proteomes" id="UP000275749"/>
    </source>
</evidence>
<dbReference type="InterPro" id="IPR000182">
    <property type="entry name" value="GNAT_dom"/>
</dbReference>
<proteinExistence type="predicted"/>
<dbReference type="InterPro" id="IPR051531">
    <property type="entry name" value="N-acetyltransferase"/>
</dbReference>
<dbReference type="InterPro" id="IPR016181">
    <property type="entry name" value="Acyl_CoA_acyltransferase"/>
</dbReference>
<organism evidence="2 3">
    <name type="scientific">Luteococcus japonicus</name>
    <dbReference type="NCBI Taxonomy" id="33984"/>
    <lineage>
        <taxon>Bacteria</taxon>
        <taxon>Bacillati</taxon>
        <taxon>Actinomycetota</taxon>
        <taxon>Actinomycetes</taxon>
        <taxon>Propionibacteriales</taxon>
        <taxon>Propionibacteriaceae</taxon>
        <taxon>Luteococcus</taxon>
    </lineage>
</organism>
<dbReference type="CDD" id="cd04301">
    <property type="entry name" value="NAT_SF"/>
    <property type="match status" value="1"/>
</dbReference>
<reference evidence="2 3" key="1">
    <citation type="submission" date="2018-11" db="EMBL/GenBank/DDBJ databases">
        <title>Sequencing the genomes of 1000 actinobacteria strains.</title>
        <authorList>
            <person name="Klenk H.-P."/>
        </authorList>
    </citation>
    <scope>NUCLEOTIDE SEQUENCE [LARGE SCALE GENOMIC DNA]</scope>
    <source>
        <strain evidence="2 3">DSM 10546</strain>
    </source>
</reference>
<sequence>MTPTLRTRRLLLVPLDTRQLAARAASDDFCLQVHAAGRVHFGPEHPGELTGLYPLWLAATPHPGAVLGTWTVVHRADAEAVGSVGIKGPPCDGIVEIGYGVVPSHRGQGLAAEAVDAVCRVLFRGGLGRVETIQAETRVDNLPSQAVLRRCGFTMTGERSDPTDGQLLIWSLEPQDQRLDPQSDRDAGQ</sequence>
<dbReference type="SUPFAM" id="SSF55729">
    <property type="entry name" value="Acyl-CoA N-acyltransferases (Nat)"/>
    <property type="match status" value="1"/>
</dbReference>
<keyword evidence="2" id="KW-0808">Transferase</keyword>
<dbReference type="PROSITE" id="PS51186">
    <property type="entry name" value="GNAT"/>
    <property type="match status" value="1"/>
</dbReference>
<evidence type="ECO:0000259" key="1">
    <source>
        <dbReference type="PROSITE" id="PS51186"/>
    </source>
</evidence>
<dbReference type="PANTHER" id="PTHR43792">
    <property type="entry name" value="GNAT FAMILY, PUTATIVE (AFU_ORTHOLOGUE AFUA_3G00765)-RELATED-RELATED"/>
    <property type="match status" value="1"/>
</dbReference>
<accession>A0A3N1ZQG0</accession>